<sequence>MEQELITIYDENLTELGTRSRKEIHKKGYWHKTFHCWILLKEKEQYSIYLQLRSEHKKDYPYLFDITAAGHLMAHETVEDGIREVKEELGIAIKYEDLISLGVVKNTIRTSTIIDNEFSYLYLYILEEEPPFFLQEEEVAGIVKGDFANFYQLCMKEQKSMEVKGFTISAKKQTENIEEWIDKSKFVPHEEAYFQKTALLIKQYLDRV</sequence>
<name>A0A2N0Z3B3_9BACI</name>
<dbReference type="InterPro" id="IPR000086">
    <property type="entry name" value="NUDIX_hydrolase_dom"/>
</dbReference>
<dbReference type="OrthoDB" id="9780586at2"/>
<reference evidence="2 3" key="1">
    <citation type="journal article" date="2003" name="Int. J. Syst. Evol. Microbiol.">
        <title>Bacillus nealsonii sp. nov., isolated from a spacecraft-assembly facility, whose spores are gamma-radiation resistant.</title>
        <authorList>
            <person name="Venkateswaran K."/>
            <person name="Kempf M."/>
            <person name="Chen F."/>
            <person name="Satomi M."/>
            <person name="Nicholson W."/>
            <person name="Kern R."/>
        </authorList>
    </citation>
    <scope>NUCLEOTIDE SEQUENCE [LARGE SCALE GENOMIC DNA]</scope>
    <source>
        <strain evidence="2 3">FO-92</strain>
    </source>
</reference>
<comment type="caution">
    <text evidence="2">The sequence shown here is derived from an EMBL/GenBank/DDBJ whole genome shotgun (WGS) entry which is preliminary data.</text>
</comment>
<dbReference type="PROSITE" id="PS51462">
    <property type="entry name" value="NUDIX"/>
    <property type="match status" value="1"/>
</dbReference>
<protein>
    <submittedName>
        <fullName evidence="2">NUDIX hydrolase</fullName>
    </submittedName>
</protein>
<gene>
    <name evidence="2" type="ORF">CWS01_09580</name>
</gene>
<dbReference type="GO" id="GO:0016787">
    <property type="term" value="F:hydrolase activity"/>
    <property type="evidence" value="ECO:0007669"/>
    <property type="project" value="UniProtKB-KW"/>
</dbReference>
<dbReference type="Gene3D" id="3.90.79.10">
    <property type="entry name" value="Nucleoside Triphosphate Pyrophosphohydrolase"/>
    <property type="match status" value="1"/>
</dbReference>
<dbReference type="PANTHER" id="PTHR10885:SF0">
    <property type="entry name" value="ISOPENTENYL-DIPHOSPHATE DELTA-ISOMERASE"/>
    <property type="match status" value="1"/>
</dbReference>
<dbReference type="CDD" id="cd04692">
    <property type="entry name" value="NUDIX_Hydrolase"/>
    <property type="match status" value="1"/>
</dbReference>
<dbReference type="SUPFAM" id="SSF55811">
    <property type="entry name" value="Nudix"/>
    <property type="match status" value="1"/>
</dbReference>
<dbReference type="EMBL" id="PISE01000017">
    <property type="protein sequence ID" value="PKG24004.1"/>
    <property type="molecule type" value="Genomic_DNA"/>
</dbReference>
<dbReference type="AlphaFoldDB" id="A0A2N0Z3B3"/>
<keyword evidence="2" id="KW-0378">Hydrolase</keyword>
<keyword evidence="3" id="KW-1185">Reference proteome</keyword>
<accession>A0A2N0Z3B3</accession>
<organism evidence="2 3">
    <name type="scientific">Niallia nealsonii</name>
    <dbReference type="NCBI Taxonomy" id="115979"/>
    <lineage>
        <taxon>Bacteria</taxon>
        <taxon>Bacillati</taxon>
        <taxon>Bacillota</taxon>
        <taxon>Bacilli</taxon>
        <taxon>Bacillales</taxon>
        <taxon>Bacillaceae</taxon>
        <taxon>Niallia</taxon>
    </lineage>
</organism>
<feature type="domain" description="Nudix hydrolase" evidence="1">
    <location>
        <begin position="29"/>
        <end position="167"/>
    </location>
</feature>
<dbReference type="RefSeq" id="WP_101176967.1">
    <property type="nucleotide sequence ID" value="NZ_PISE01000017.1"/>
</dbReference>
<dbReference type="Proteomes" id="UP000233375">
    <property type="component" value="Unassembled WGS sequence"/>
</dbReference>
<proteinExistence type="predicted"/>
<evidence type="ECO:0000313" key="2">
    <source>
        <dbReference type="EMBL" id="PKG24004.1"/>
    </source>
</evidence>
<evidence type="ECO:0000313" key="3">
    <source>
        <dbReference type="Proteomes" id="UP000233375"/>
    </source>
</evidence>
<evidence type="ECO:0000259" key="1">
    <source>
        <dbReference type="PROSITE" id="PS51462"/>
    </source>
</evidence>
<dbReference type="InterPro" id="IPR015797">
    <property type="entry name" value="NUDIX_hydrolase-like_dom_sf"/>
</dbReference>
<dbReference type="PANTHER" id="PTHR10885">
    <property type="entry name" value="ISOPENTENYL-DIPHOSPHATE DELTA-ISOMERASE"/>
    <property type="match status" value="1"/>
</dbReference>
<dbReference type="Pfam" id="PF00293">
    <property type="entry name" value="NUDIX"/>
    <property type="match status" value="1"/>
</dbReference>